<gene>
    <name evidence="11" type="ORF">IQ235_07705</name>
</gene>
<dbReference type="AlphaFoldDB" id="A0A928VW73"/>
<keyword evidence="12" id="KW-1185">Reference proteome</keyword>
<evidence type="ECO:0000256" key="7">
    <source>
        <dbReference type="ARBA" id="ARBA00023136"/>
    </source>
</evidence>
<dbReference type="GO" id="GO:0005886">
    <property type="term" value="C:plasma membrane"/>
    <property type="evidence" value="ECO:0007669"/>
    <property type="project" value="UniProtKB-SubCell"/>
</dbReference>
<keyword evidence="4 9" id="KW-0812">Transmembrane</keyword>
<dbReference type="PANTHER" id="PTHR30625:SF15">
    <property type="entry name" value="BIOPOLYMER TRANSPORT PROTEIN EXBB"/>
    <property type="match status" value="1"/>
</dbReference>
<comment type="caution">
    <text evidence="11">The sequence shown here is derived from an EMBL/GenBank/DDBJ whole genome shotgun (WGS) entry which is preliminary data.</text>
</comment>
<dbReference type="Proteomes" id="UP000621799">
    <property type="component" value="Unassembled WGS sequence"/>
</dbReference>
<feature type="transmembrane region" description="Helical" evidence="9">
    <location>
        <begin position="115"/>
        <end position="138"/>
    </location>
</feature>
<feature type="transmembrane region" description="Helical" evidence="9">
    <location>
        <begin position="158"/>
        <end position="176"/>
    </location>
</feature>
<evidence type="ECO:0000256" key="5">
    <source>
        <dbReference type="ARBA" id="ARBA00022927"/>
    </source>
</evidence>
<evidence type="ECO:0000256" key="3">
    <source>
        <dbReference type="ARBA" id="ARBA00022475"/>
    </source>
</evidence>
<comment type="similarity">
    <text evidence="8">Belongs to the exbB/tolQ family.</text>
</comment>
<dbReference type="Pfam" id="PF01618">
    <property type="entry name" value="MotA_ExbB"/>
    <property type="match status" value="1"/>
</dbReference>
<evidence type="ECO:0000256" key="9">
    <source>
        <dbReference type="SAM" id="Phobius"/>
    </source>
</evidence>
<evidence type="ECO:0000256" key="4">
    <source>
        <dbReference type="ARBA" id="ARBA00022692"/>
    </source>
</evidence>
<evidence type="ECO:0000259" key="10">
    <source>
        <dbReference type="Pfam" id="PF01618"/>
    </source>
</evidence>
<dbReference type="GO" id="GO:0017038">
    <property type="term" value="P:protein import"/>
    <property type="evidence" value="ECO:0007669"/>
    <property type="project" value="TreeGrafter"/>
</dbReference>
<evidence type="ECO:0000313" key="11">
    <source>
        <dbReference type="EMBL" id="MBE9040664.1"/>
    </source>
</evidence>
<evidence type="ECO:0000313" key="12">
    <source>
        <dbReference type="Proteomes" id="UP000621799"/>
    </source>
</evidence>
<keyword evidence="5 8" id="KW-0653">Protein transport</keyword>
<evidence type="ECO:0000256" key="6">
    <source>
        <dbReference type="ARBA" id="ARBA00022989"/>
    </source>
</evidence>
<dbReference type="InterPro" id="IPR002898">
    <property type="entry name" value="MotA_ExbB_proton_chnl"/>
</dbReference>
<keyword evidence="7 9" id="KW-0472">Membrane</keyword>
<feature type="transmembrane region" description="Helical" evidence="9">
    <location>
        <begin position="6"/>
        <end position="28"/>
    </location>
</feature>
<name>A0A928VW73_9CYAN</name>
<feature type="domain" description="MotA/TolQ/ExbB proton channel" evidence="10">
    <location>
        <begin position="71"/>
        <end position="191"/>
    </location>
</feature>
<protein>
    <submittedName>
        <fullName evidence="11">MotA/TolQ/ExbB proton channel family protein</fullName>
    </submittedName>
</protein>
<evidence type="ECO:0000256" key="2">
    <source>
        <dbReference type="ARBA" id="ARBA00022448"/>
    </source>
</evidence>
<comment type="subcellular location">
    <subcellularLocation>
        <location evidence="1">Cell membrane</location>
        <topology evidence="1">Multi-pass membrane protein</topology>
    </subcellularLocation>
    <subcellularLocation>
        <location evidence="8">Membrane</location>
        <topology evidence="8">Multi-pass membrane protein</topology>
    </subcellularLocation>
</comment>
<keyword evidence="6 9" id="KW-1133">Transmembrane helix</keyword>
<sequence>MQISQLIFSAGVVAWPLLLFSVLAIALISERSYFWLKILKKQKPIVRKAFNLFEKDWYSALGLLKKHPELPMCRIFLEALALDKPTPAKFRLALENAAQAELPSLRRFNTIFDTIITVSPLLGLLGTVLGLMASFSSLQLGNLGSSDTVGVTGGLSEALSSTVLGLIVAIFTLFFSNTFKGLYRRQVSSIQECTGRLELLQDEYYEQGLKIHETARK</sequence>
<accession>A0A928VW73</accession>
<reference evidence="11" key="1">
    <citation type="submission" date="2020-10" db="EMBL/GenBank/DDBJ databases">
        <authorList>
            <person name="Castelo-Branco R."/>
            <person name="Eusebio N."/>
            <person name="Adriana R."/>
            <person name="Vieira A."/>
            <person name="Brugerolle De Fraissinette N."/>
            <person name="Rezende De Castro R."/>
            <person name="Schneider M.P."/>
            <person name="Vasconcelos V."/>
            <person name="Leao P.N."/>
        </authorList>
    </citation>
    <scope>NUCLEOTIDE SEQUENCE</scope>
    <source>
        <strain evidence="11">LEGE 11467</strain>
    </source>
</reference>
<organism evidence="11 12">
    <name type="scientific">Zarconia navalis LEGE 11467</name>
    <dbReference type="NCBI Taxonomy" id="1828826"/>
    <lineage>
        <taxon>Bacteria</taxon>
        <taxon>Bacillati</taxon>
        <taxon>Cyanobacteriota</taxon>
        <taxon>Cyanophyceae</taxon>
        <taxon>Oscillatoriophycideae</taxon>
        <taxon>Oscillatoriales</taxon>
        <taxon>Oscillatoriales incertae sedis</taxon>
        <taxon>Zarconia</taxon>
        <taxon>Zarconia navalis</taxon>
    </lineage>
</organism>
<evidence type="ECO:0000256" key="8">
    <source>
        <dbReference type="RuleBase" id="RU004057"/>
    </source>
</evidence>
<proteinExistence type="inferred from homology"/>
<keyword evidence="2 8" id="KW-0813">Transport</keyword>
<keyword evidence="3" id="KW-1003">Cell membrane</keyword>
<evidence type="ECO:0000256" key="1">
    <source>
        <dbReference type="ARBA" id="ARBA00004651"/>
    </source>
</evidence>
<dbReference type="RefSeq" id="WP_264320908.1">
    <property type="nucleotide sequence ID" value="NZ_JADEXN010000106.1"/>
</dbReference>
<dbReference type="PANTHER" id="PTHR30625">
    <property type="entry name" value="PROTEIN TOLQ"/>
    <property type="match status" value="1"/>
</dbReference>
<dbReference type="EMBL" id="JADEXN010000106">
    <property type="protein sequence ID" value="MBE9040664.1"/>
    <property type="molecule type" value="Genomic_DNA"/>
</dbReference>
<dbReference type="InterPro" id="IPR050790">
    <property type="entry name" value="ExbB/TolQ_transport"/>
</dbReference>